<name>A0A813PI91_9BILA</name>
<evidence type="ECO:0000256" key="1">
    <source>
        <dbReference type="SAM" id="MobiDB-lite"/>
    </source>
</evidence>
<accession>A0A813PI91</accession>
<feature type="compositionally biased region" description="Low complexity" evidence="1">
    <location>
        <begin position="23"/>
        <end position="33"/>
    </location>
</feature>
<keyword evidence="4" id="KW-1185">Reference proteome</keyword>
<protein>
    <submittedName>
        <fullName evidence="3">Uncharacterized protein</fullName>
    </submittedName>
</protein>
<dbReference type="Proteomes" id="UP000663879">
    <property type="component" value="Unassembled WGS sequence"/>
</dbReference>
<proteinExistence type="predicted"/>
<feature type="transmembrane region" description="Helical" evidence="2">
    <location>
        <begin position="289"/>
        <end position="313"/>
    </location>
</feature>
<keyword evidence="2" id="KW-1133">Transmembrane helix</keyword>
<keyword evidence="2" id="KW-0812">Transmembrane</keyword>
<reference evidence="3" key="1">
    <citation type="submission" date="2021-02" db="EMBL/GenBank/DDBJ databases">
        <authorList>
            <person name="Nowell W R."/>
        </authorList>
    </citation>
    <scope>NUCLEOTIDE SEQUENCE</scope>
    <source>
        <strain evidence="3">Ploen Becks lab</strain>
    </source>
</reference>
<sequence>MIDNHVISVEHVSSGPNIQQHYQQHFQQHYAAATSSSSNSIEPNLPMPFPQIEQQIQIEPKLQTSQQTQQEHKKTVQTTTTTTIAQPILLTEDQLLNLNQNNSQTFSPNNTTNISSIQPIPIYQANSLHSPEPGIHVEHFPQNKHWSNTDTYLHIFLTFYFGHFAAILFFDGVVRNIGYLSVFGHDHSVFSPFIFILQIILSICLLAFTVWFMTICWRWWRHKSLQPIIDLSRQRLGPKERSLEVHAYVFTAAIILIITFFIYLILGSLDLSFKYGIDQKYGSLRKSFYVIDLGVFIFRIIFWIIGIVATLFLSRDVLYKYCCPGKRIRINKEKPTSIYQIRS</sequence>
<dbReference type="EMBL" id="CAJNOC010000382">
    <property type="protein sequence ID" value="CAF0753297.1"/>
    <property type="molecule type" value="Genomic_DNA"/>
</dbReference>
<feature type="region of interest" description="Disordered" evidence="1">
    <location>
        <begin position="23"/>
        <end position="42"/>
    </location>
</feature>
<organism evidence="3 4">
    <name type="scientific">Brachionus calyciflorus</name>
    <dbReference type="NCBI Taxonomy" id="104777"/>
    <lineage>
        <taxon>Eukaryota</taxon>
        <taxon>Metazoa</taxon>
        <taxon>Spiralia</taxon>
        <taxon>Gnathifera</taxon>
        <taxon>Rotifera</taxon>
        <taxon>Eurotatoria</taxon>
        <taxon>Monogononta</taxon>
        <taxon>Pseudotrocha</taxon>
        <taxon>Ploima</taxon>
        <taxon>Brachionidae</taxon>
        <taxon>Brachionus</taxon>
    </lineage>
</organism>
<comment type="caution">
    <text evidence="3">The sequence shown here is derived from an EMBL/GenBank/DDBJ whole genome shotgun (WGS) entry which is preliminary data.</text>
</comment>
<gene>
    <name evidence="3" type="ORF">OXX778_LOCUS4033</name>
</gene>
<keyword evidence="2" id="KW-0472">Membrane</keyword>
<feature type="transmembrane region" description="Helical" evidence="2">
    <location>
        <begin position="152"/>
        <end position="170"/>
    </location>
</feature>
<dbReference type="AlphaFoldDB" id="A0A813PI91"/>
<dbReference type="OrthoDB" id="10430818at2759"/>
<feature type="transmembrane region" description="Helical" evidence="2">
    <location>
        <begin position="190"/>
        <end position="213"/>
    </location>
</feature>
<evidence type="ECO:0000256" key="2">
    <source>
        <dbReference type="SAM" id="Phobius"/>
    </source>
</evidence>
<feature type="transmembrane region" description="Helical" evidence="2">
    <location>
        <begin position="245"/>
        <end position="269"/>
    </location>
</feature>
<evidence type="ECO:0000313" key="3">
    <source>
        <dbReference type="EMBL" id="CAF0753297.1"/>
    </source>
</evidence>
<evidence type="ECO:0000313" key="4">
    <source>
        <dbReference type="Proteomes" id="UP000663879"/>
    </source>
</evidence>